<dbReference type="SUPFAM" id="SSF49842">
    <property type="entry name" value="TNF-like"/>
    <property type="match status" value="1"/>
</dbReference>
<evidence type="ECO:0000313" key="1">
    <source>
        <dbReference type="Ensembl" id="ENSFALP00000015161.2"/>
    </source>
</evidence>
<dbReference type="HOGENOM" id="CLU_2229168_0_0_1"/>
<name>U3KJF7_FICAL</name>
<reference evidence="1 2" key="1">
    <citation type="journal article" date="2012" name="Nature">
        <title>The genomic landscape of species divergence in Ficedula flycatchers.</title>
        <authorList>
            <person name="Ellegren H."/>
            <person name="Smeds L."/>
            <person name="Burri R."/>
            <person name="Olason P.I."/>
            <person name="Backstrom N."/>
            <person name="Kawakami T."/>
            <person name="Kunstner A."/>
            <person name="Makinen H."/>
            <person name="Nadachowska-Brzyska K."/>
            <person name="Qvarnstrom A."/>
            <person name="Uebbing S."/>
            <person name="Wolf J.B."/>
        </authorList>
    </citation>
    <scope>NUCLEOTIDE SEQUENCE [LARGE SCALE GENOMIC DNA]</scope>
</reference>
<dbReference type="Ensembl" id="ENSFALT00000015226.2">
    <property type="protein sequence ID" value="ENSFALP00000015161.2"/>
    <property type="gene ID" value="ENSFALG00000014546.2"/>
</dbReference>
<dbReference type="eggNOG" id="ENOG502TDJB">
    <property type="taxonomic scope" value="Eukaryota"/>
</dbReference>
<dbReference type="Proteomes" id="UP000016665">
    <property type="component" value="Chromosome 8"/>
</dbReference>
<evidence type="ECO:0000313" key="2">
    <source>
        <dbReference type="Proteomes" id="UP000016665"/>
    </source>
</evidence>
<protein>
    <submittedName>
        <fullName evidence="1">Uncharacterized protein</fullName>
    </submittedName>
</protein>
<accession>U3KJF7</accession>
<keyword evidence="2" id="KW-1185">Reference proteome</keyword>
<reference evidence="1" key="2">
    <citation type="submission" date="2025-08" db="UniProtKB">
        <authorList>
            <consortium name="Ensembl"/>
        </authorList>
    </citation>
    <scope>IDENTIFICATION</scope>
</reference>
<proteinExistence type="predicted"/>
<reference evidence="1" key="3">
    <citation type="submission" date="2025-09" db="UniProtKB">
        <authorList>
            <consortium name="Ensembl"/>
        </authorList>
    </citation>
    <scope>IDENTIFICATION</scope>
</reference>
<dbReference type="GeneTree" id="ENSGT00940000172066"/>
<dbReference type="Gene3D" id="2.60.120.40">
    <property type="match status" value="1"/>
</dbReference>
<dbReference type="InterPro" id="IPR008983">
    <property type="entry name" value="Tumour_necrosis_fac-like_dom"/>
</dbReference>
<sequence>MVDEVWLWCAPFSSLQCNFSSPFFISFDLPCTQVVSGSGVPHSLVYSATSLLPFLYLSIFPALRWSVNLTAESGFMQIRNGSILIPCDGLYLVSLKSFIYLPKGEDWLKLTLQGTHKTISSTLWDQFVHSNDSRVNLTTVLYLFREDSITLWTDCNANISDLTFSLVLIADNDC</sequence>
<dbReference type="AlphaFoldDB" id="U3KJF7"/>
<organism evidence="1 2">
    <name type="scientific">Ficedula albicollis</name>
    <name type="common">Collared flycatcher</name>
    <name type="synonym">Muscicapa albicollis</name>
    <dbReference type="NCBI Taxonomy" id="59894"/>
    <lineage>
        <taxon>Eukaryota</taxon>
        <taxon>Metazoa</taxon>
        <taxon>Chordata</taxon>
        <taxon>Craniata</taxon>
        <taxon>Vertebrata</taxon>
        <taxon>Euteleostomi</taxon>
        <taxon>Archelosauria</taxon>
        <taxon>Archosauria</taxon>
        <taxon>Dinosauria</taxon>
        <taxon>Saurischia</taxon>
        <taxon>Theropoda</taxon>
        <taxon>Coelurosauria</taxon>
        <taxon>Aves</taxon>
        <taxon>Neognathae</taxon>
        <taxon>Neoaves</taxon>
        <taxon>Telluraves</taxon>
        <taxon>Australaves</taxon>
        <taxon>Passeriformes</taxon>
        <taxon>Muscicapidae</taxon>
        <taxon>Ficedula</taxon>
    </lineage>
</organism>